<dbReference type="InterPro" id="IPR035996">
    <property type="entry name" value="4pyrrol_Methylase_sf"/>
</dbReference>
<sequence>MMQTTQGRVFLVGAGCGPADLITLRGMRILASADAVVYDALMDPDLLQMARPDAEKISAGKRSGHHSMPQSEINELLIALAQQGKTVCRLKGGDPFVFGRGGEEAEALRAAGIACEEVPGVTSAVAVPAAAGIPVTHRGLSRSFHVITAHTAGTADGLPEHLEQLAGLEGTLVFLMGLKNLPRLAERLVQAGMPPRTPAAVCGTQTVRGTLADIAGRAASVTPPAVIVIGGSAGMDLWQGGGTLSGVTVGLTGTAEFRTRTRQAFAACGARTVDMQRSILEPCCTPEQLSGALATMPDWIAFTSPNGVEVFFALLRQAKIDLRRLAGVRFAAVGPRTAQVLNDCGFAADLMPEHHHTAALGTLLAQSCRGADVLLASAEQCSPAPRLALEEAGIACRTLALYRTGTLPPEPMTADYLVFGSAGGVKAYFSAGGKAPAKAAVCIGPVTAAEASLHTRALTAEDTLASSLVQAVLKDLPQTV</sequence>
<dbReference type="InterPro" id="IPR000878">
    <property type="entry name" value="4pyrrol_Mease"/>
</dbReference>
<dbReference type="EC" id="2.1.1.107" evidence="1"/>
<dbReference type="InterPro" id="IPR050161">
    <property type="entry name" value="Siro_Cobalamin_biosynth"/>
</dbReference>
<evidence type="ECO:0000256" key="5">
    <source>
        <dbReference type="ARBA" id="ARBA00023244"/>
    </source>
</evidence>
<dbReference type="InterPro" id="IPR036108">
    <property type="entry name" value="4pyrrol_syn_uPrphyn_synt_sf"/>
</dbReference>
<evidence type="ECO:0000313" key="9">
    <source>
        <dbReference type="Proteomes" id="UP000768567"/>
    </source>
</evidence>
<dbReference type="GO" id="GO:0032259">
    <property type="term" value="P:methylation"/>
    <property type="evidence" value="ECO:0007669"/>
    <property type="project" value="UniProtKB-KW"/>
</dbReference>
<name>A0ABR9R0Q9_9FIRM</name>
<dbReference type="Proteomes" id="UP000768567">
    <property type="component" value="Unassembled WGS sequence"/>
</dbReference>
<dbReference type="InterPro" id="IPR014777">
    <property type="entry name" value="4pyrrole_Mease_sub1"/>
</dbReference>
<dbReference type="InterPro" id="IPR014776">
    <property type="entry name" value="4pyrrole_Mease_sub2"/>
</dbReference>
<evidence type="ECO:0000259" key="6">
    <source>
        <dbReference type="Pfam" id="PF00590"/>
    </source>
</evidence>
<evidence type="ECO:0000256" key="4">
    <source>
        <dbReference type="ARBA" id="ARBA00022691"/>
    </source>
</evidence>
<dbReference type="Pfam" id="PF02602">
    <property type="entry name" value="HEM4"/>
    <property type="match status" value="1"/>
</dbReference>
<gene>
    <name evidence="8" type="primary">cobA</name>
    <name evidence="8" type="ORF">INF35_02810</name>
</gene>
<dbReference type="Gene3D" id="3.40.50.10090">
    <property type="match status" value="2"/>
</dbReference>
<dbReference type="NCBIfam" id="TIGR01469">
    <property type="entry name" value="cobA_cysG_Cterm"/>
    <property type="match status" value="1"/>
</dbReference>
<dbReference type="CDD" id="cd11642">
    <property type="entry name" value="SUMT"/>
    <property type="match status" value="1"/>
</dbReference>
<dbReference type="CDD" id="cd06578">
    <property type="entry name" value="HemD"/>
    <property type="match status" value="1"/>
</dbReference>
<dbReference type="InterPro" id="IPR006366">
    <property type="entry name" value="CobA/CysG_C"/>
</dbReference>
<dbReference type="GO" id="GO:0004851">
    <property type="term" value="F:uroporphyrin-III C-methyltransferase activity"/>
    <property type="evidence" value="ECO:0007669"/>
    <property type="project" value="UniProtKB-EC"/>
</dbReference>
<evidence type="ECO:0000256" key="2">
    <source>
        <dbReference type="ARBA" id="ARBA00022603"/>
    </source>
</evidence>
<evidence type="ECO:0000259" key="7">
    <source>
        <dbReference type="Pfam" id="PF02602"/>
    </source>
</evidence>
<dbReference type="InterPro" id="IPR003754">
    <property type="entry name" value="4pyrrol_synth_uPrphyn_synth"/>
</dbReference>
<evidence type="ECO:0000313" key="8">
    <source>
        <dbReference type="EMBL" id="MBE5036722.1"/>
    </source>
</evidence>
<dbReference type="SUPFAM" id="SSF69618">
    <property type="entry name" value="HemD-like"/>
    <property type="match status" value="1"/>
</dbReference>
<keyword evidence="4" id="KW-0949">S-adenosyl-L-methionine</keyword>
<dbReference type="Gene3D" id="3.30.950.10">
    <property type="entry name" value="Methyltransferase, Cobalt-precorrin-4 Transmethylase, Domain 2"/>
    <property type="match status" value="1"/>
</dbReference>
<dbReference type="PANTHER" id="PTHR45790:SF3">
    <property type="entry name" value="S-ADENOSYL-L-METHIONINE-DEPENDENT UROPORPHYRINOGEN III METHYLTRANSFERASE, CHLOROPLASTIC"/>
    <property type="match status" value="1"/>
</dbReference>
<keyword evidence="5" id="KW-0627">Porphyrin biosynthesis</keyword>
<dbReference type="Pfam" id="PF00590">
    <property type="entry name" value="TP_methylase"/>
    <property type="match status" value="1"/>
</dbReference>
<keyword evidence="3 8" id="KW-0808">Transferase</keyword>
<dbReference type="RefSeq" id="WP_193500011.1">
    <property type="nucleotide sequence ID" value="NZ_JADCKC010000001.1"/>
</dbReference>
<dbReference type="SUPFAM" id="SSF53790">
    <property type="entry name" value="Tetrapyrrole methylase"/>
    <property type="match status" value="1"/>
</dbReference>
<protein>
    <recommendedName>
        <fullName evidence="1">uroporphyrinogen-III C-methyltransferase</fullName>
        <ecNumber evidence="1">2.1.1.107</ecNumber>
    </recommendedName>
</protein>
<reference evidence="8 9" key="1">
    <citation type="submission" date="2020-10" db="EMBL/GenBank/DDBJ databases">
        <title>ChiBAC.</title>
        <authorList>
            <person name="Zenner C."/>
            <person name="Hitch T.C.A."/>
            <person name="Clavel T."/>
        </authorList>
    </citation>
    <scope>NUCLEOTIDE SEQUENCE [LARGE SCALE GENOMIC DNA]</scope>
    <source>
        <strain evidence="8 9">DSM 109015</strain>
    </source>
</reference>
<proteinExistence type="predicted"/>
<feature type="domain" description="Tetrapyrrole biosynthesis uroporphyrinogen III synthase" evidence="7">
    <location>
        <begin position="285"/>
        <end position="469"/>
    </location>
</feature>
<evidence type="ECO:0000256" key="1">
    <source>
        <dbReference type="ARBA" id="ARBA00012162"/>
    </source>
</evidence>
<keyword evidence="2 8" id="KW-0489">Methyltransferase</keyword>
<evidence type="ECO:0000256" key="3">
    <source>
        <dbReference type="ARBA" id="ARBA00022679"/>
    </source>
</evidence>
<dbReference type="EMBL" id="JADCKC010000001">
    <property type="protein sequence ID" value="MBE5036722.1"/>
    <property type="molecule type" value="Genomic_DNA"/>
</dbReference>
<feature type="domain" description="Tetrapyrrole methylase" evidence="6">
    <location>
        <begin position="9"/>
        <end position="203"/>
    </location>
</feature>
<dbReference type="NCBIfam" id="NF004790">
    <property type="entry name" value="PRK06136.1"/>
    <property type="match status" value="1"/>
</dbReference>
<dbReference type="PANTHER" id="PTHR45790">
    <property type="entry name" value="SIROHEME SYNTHASE-RELATED"/>
    <property type="match status" value="1"/>
</dbReference>
<keyword evidence="9" id="KW-1185">Reference proteome</keyword>
<comment type="caution">
    <text evidence="8">The sequence shown here is derived from an EMBL/GenBank/DDBJ whole genome shotgun (WGS) entry which is preliminary data.</text>
</comment>
<organism evidence="8 9">
    <name type="scientific">Gemmiger gallinarum</name>
    <dbReference type="NCBI Taxonomy" id="2779354"/>
    <lineage>
        <taxon>Bacteria</taxon>
        <taxon>Bacillati</taxon>
        <taxon>Bacillota</taxon>
        <taxon>Clostridia</taxon>
        <taxon>Eubacteriales</taxon>
        <taxon>Gemmiger</taxon>
    </lineage>
</organism>
<dbReference type="Gene3D" id="3.40.1010.10">
    <property type="entry name" value="Cobalt-precorrin-4 Transmethylase, Domain 1"/>
    <property type="match status" value="1"/>
</dbReference>
<accession>A0ABR9R0Q9</accession>